<dbReference type="AlphaFoldDB" id="A0A7J6Y079"/>
<comment type="cofactor">
    <cofactor evidence="7">
        <name>Zn(2+)</name>
        <dbReference type="ChEBI" id="CHEBI:29105"/>
    </cofactor>
    <text evidence="7">Binds 1 zinc ion per subunit.</text>
</comment>
<comment type="similarity">
    <text evidence="1 7">Belongs to the peptidase M8 family.</text>
</comment>
<evidence type="ECO:0000256" key="5">
    <source>
        <dbReference type="ARBA" id="ARBA00022833"/>
    </source>
</evidence>
<keyword evidence="3 7" id="KW-0479">Metal-binding</keyword>
<keyword evidence="2 7" id="KW-0645">Protease</keyword>
<dbReference type="VEuPathDB" id="TriTrypDB:ECC02_006886"/>
<evidence type="ECO:0000256" key="2">
    <source>
        <dbReference type="ARBA" id="ARBA00022670"/>
    </source>
</evidence>
<dbReference type="Gene3D" id="3.10.170.20">
    <property type="match status" value="1"/>
</dbReference>
<evidence type="ECO:0000256" key="4">
    <source>
        <dbReference type="ARBA" id="ARBA00022801"/>
    </source>
</evidence>
<reference evidence="8 9" key="1">
    <citation type="journal article" date="2019" name="Genome Biol. Evol.">
        <title>Nanopore Sequencing Significantly Improves Genome Assembly of the Protozoan Parasite Trypanosoma cruzi.</title>
        <authorList>
            <person name="Diaz-Viraque F."/>
            <person name="Pita S."/>
            <person name="Greif G."/>
            <person name="de Souza R.C.M."/>
            <person name="Iraola G."/>
            <person name="Robello C."/>
        </authorList>
    </citation>
    <scope>NUCLEOTIDE SEQUENCE [LARGE SCALE GENOMIC DNA]</scope>
    <source>
        <strain evidence="8 9">Berenice</strain>
    </source>
</reference>
<keyword evidence="6 7" id="KW-0482">Metalloprotease</keyword>
<organism evidence="8 9">
    <name type="scientific">Trypanosoma cruzi</name>
    <dbReference type="NCBI Taxonomy" id="5693"/>
    <lineage>
        <taxon>Eukaryota</taxon>
        <taxon>Discoba</taxon>
        <taxon>Euglenozoa</taxon>
        <taxon>Kinetoplastea</taxon>
        <taxon>Metakinetoplastina</taxon>
        <taxon>Trypanosomatida</taxon>
        <taxon>Trypanosomatidae</taxon>
        <taxon>Trypanosoma</taxon>
        <taxon>Schizotrypanum</taxon>
    </lineage>
</organism>
<gene>
    <name evidence="8" type="ORF">ECC02_006886</name>
</gene>
<accession>A0A7J6Y079</accession>
<comment type="caution">
    <text evidence="8">The sequence shown here is derived from an EMBL/GenBank/DDBJ whole genome shotgun (WGS) entry which is preliminary data.</text>
</comment>
<keyword evidence="5 7" id="KW-0862">Zinc</keyword>
<proteinExistence type="inferred from homology"/>
<dbReference type="EMBL" id="JABDHM010000057">
    <property type="protein sequence ID" value="KAF5220092.1"/>
    <property type="molecule type" value="Genomic_DNA"/>
</dbReference>
<evidence type="ECO:0000256" key="7">
    <source>
        <dbReference type="RuleBase" id="RU366077"/>
    </source>
</evidence>
<evidence type="ECO:0000256" key="6">
    <source>
        <dbReference type="ARBA" id="ARBA00023049"/>
    </source>
</evidence>
<dbReference type="PRINTS" id="PR00782">
    <property type="entry name" value="LSHMANOLYSIN"/>
</dbReference>
<dbReference type="GO" id="GO:0046872">
    <property type="term" value="F:metal ion binding"/>
    <property type="evidence" value="ECO:0007669"/>
    <property type="project" value="UniProtKB-KW"/>
</dbReference>
<name>A0A7J6Y079_TRYCR</name>
<dbReference type="GO" id="GO:0004222">
    <property type="term" value="F:metalloendopeptidase activity"/>
    <property type="evidence" value="ECO:0007669"/>
    <property type="project" value="UniProtKB-UniRule"/>
</dbReference>
<dbReference type="Pfam" id="PF01457">
    <property type="entry name" value="Peptidase_M8"/>
    <property type="match status" value="1"/>
</dbReference>
<dbReference type="EC" id="3.4.24.-" evidence="7"/>
<dbReference type="SUPFAM" id="SSF55486">
    <property type="entry name" value="Metalloproteases ('zincins'), catalytic domain"/>
    <property type="match status" value="1"/>
</dbReference>
<evidence type="ECO:0000313" key="8">
    <source>
        <dbReference type="EMBL" id="KAF5220092.1"/>
    </source>
</evidence>
<dbReference type="GO" id="GO:0006508">
    <property type="term" value="P:proteolysis"/>
    <property type="evidence" value="ECO:0007669"/>
    <property type="project" value="UniProtKB-KW"/>
</dbReference>
<dbReference type="Proteomes" id="UP000583944">
    <property type="component" value="Unassembled WGS sequence"/>
</dbReference>
<evidence type="ECO:0000256" key="3">
    <source>
        <dbReference type="ARBA" id="ARBA00022723"/>
    </source>
</evidence>
<dbReference type="GO" id="GO:0007155">
    <property type="term" value="P:cell adhesion"/>
    <property type="evidence" value="ECO:0007669"/>
    <property type="project" value="InterPro"/>
</dbReference>
<evidence type="ECO:0000313" key="9">
    <source>
        <dbReference type="Proteomes" id="UP000583944"/>
    </source>
</evidence>
<evidence type="ECO:0000256" key="1">
    <source>
        <dbReference type="ARBA" id="ARBA00005860"/>
    </source>
</evidence>
<dbReference type="GO" id="GO:0016020">
    <property type="term" value="C:membrane"/>
    <property type="evidence" value="ECO:0007669"/>
    <property type="project" value="InterPro"/>
</dbReference>
<keyword evidence="4 7" id="KW-0378">Hydrolase</keyword>
<sequence length="227" mass="24934">MWCAPRARFISFTVGKMHLRALDALQVCSGVWKDPWVPVRIKTSITNPCDIRKDCVFSWSHAMNLLNDNRHCKDDVISSAHGNILAEEAIPAAVNPHADRLLVRPLEGPLIVSSFATGSVCGWFTVPDEHRSTGVVNSDMVLCVAAELGGVWALPCVTLEDGRPIAGTMQFAWRFISRTPRRAPVGPRSRVRLPAHGQPQHGGECYRCTWQGAVGGGRLGECRDARE</sequence>
<dbReference type="InterPro" id="IPR001577">
    <property type="entry name" value="Peptidase_M8"/>
</dbReference>
<protein>
    <recommendedName>
        <fullName evidence="7">Leishmanolysin-like peptidase</fullName>
        <ecNumber evidence="7">3.4.24.-</ecNumber>
    </recommendedName>
</protein>